<keyword evidence="5 7" id="KW-0408">Iron</keyword>
<dbReference type="PROSITE" id="PS00086">
    <property type="entry name" value="CYTOCHROME_P450"/>
    <property type="match status" value="1"/>
</dbReference>
<keyword evidence="6 8" id="KW-0503">Monooxygenase</keyword>
<dbReference type="EMBL" id="JEMT01017228">
    <property type="protein sequence ID" value="EXX68630.1"/>
    <property type="molecule type" value="Genomic_DNA"/>
</dbReference>
<keyword evidence="10" id="KW-1185">Reference proteome</keyword>
<dbReference type="Pfam" id="PF00067">
    <property type="entry name" value="p450"/>
    <property type="match status" value="1"/>
</dbReference>
<evidence type="ECO:0000256" key="8">
    <source>
        <dbReference type="RuleBase" id="RU000461"/>
    </source>
</evidence>
<comment type="similarity">
    <text evidence="1 8">Belongs to the cytochrome P450 family.</text>
</comment>
<evidence type="ECO:0000313" key="9">
    <source>
        <dbReference type="EMBL" id="EXX68630.1"/>
    </source>
</evidence>
<sequence length="435" mass="51387">MYWMRCPNYEGLKELGLEGKEIVYNNNYKSWIFNHHFFNQAILSPKFTNEVIDWTNELFSELESYWDKLLLKEKISKENKIKLDLIEWFSHYTTDMINKMLTGKRSYSMAAYFNTISDEKFDNQSARVEDSEKLFQSIHKIHIGYFFFFIVPPFLRHYVPFFKNIANDILQNIGFANQKLDTIIKKRRKEIEDTSLNEPLPHDMLTSMIIKNTFRDGNYIETDEGNRSMTDSEIRVNLFDGISNGTSKIVNMLSFIIYHIAHNPNVKKKMLEEIDSIFQGKMRPITKDDFYSLKYCEAIVKEAVRIFPIVHLNTRYIDKPSEIAGYQWPAGTFFIINVGVIHNKDDYWEEPNKFNPDRWMDENFEPKKNSFIMFGEGLRLCPGRKLAMIELVCLMALLFRKYEINLVDMNSPIKTKSDDIVISCVKLLVKIELRN</sequence>
<reference evidence="9 10" key="1">
    <citation type="submission" date="2014-02" db="EMBL/GenBank/DDBJ databases">
        <title>Single nucleus genome sequencing reveals high similarity among nuclei of an endomycorrhizal fungus.</title>
        <authorList>
            <person name="Lin K."/>
            <person name="Geurts R."/>
            <person name="Zhang Z."/>
            <person name="Limpens E."/>
            <person name="Saunders D.G."/>
            <person name="Mu D."/>
            <person name="Pang E."/>
            <person name="Cao H."/>
            <person name="Cha H."/>
            <person name="Lin T."/>
            <person name="Zhou Q."/>
            <person name="Shang Y."/>
            <person name="Li Y."/>
            <person name="Ivanov S."/>
            <person name="Sharma T."/>
            <person name="Velzen R.V."/>
            <person name="Ruijter N.D."/>
            <person name="Aanen D.K."/>
            <person name="Win J."/>
            <person name="Kamoun S."/>
            <person name="Bisseling T."/>
            <person name="Huang S."/>
        </authorList>
    </citation>
    <scope>NUCLEOTIDE SEQUENCE [LARGE SCALE GENOMIC DNA]</scope>
    <source>
        <strain evidence="10">DAOM197198w</strain>
    </source>
</reference>
<dbReference type="GO" id="GO:0032259">
    <property type="term" value="P:methylation"/>
    <property type="evidence" value="ECO:0007669"/>
    <property type="project" value="UniProtKB-KW"/>
</dbReference>
<dbReference type="GO" id="GO:0016705">
    <property type="term" value="F:oxidoreductase activity, acting on paired donors, with incorporation or reduction of molecular oxygen"/>
    <property type="evidence" value="ECO:0007669"/>
    <property type="project" value="InterPro"/>
</dbReference>
<dbReference type="GO" id="GO:0004497">
    <property type="term" value="F:monooxygenase activity"/>
    <property type="evidence" value="ECO:0007669"/>
    <property type="project" value="UniProtKB-KW"/>
</dbReference>
<keyword evidence="2 7" id="KW-0349">Heme</keyword>
<dbReference type="HOGENOM" id="CLU_001570_12_0_1"/>
<dbReference type="PANTHER" id="PTHR24291">
    <property type="entry name" value="CYTOCHROME P450 FAMILY 4"/>
    <property type="match status" value="1"/>
</dbReference>
<dbReference type="PRINTS" id="PR00463">
    <property type="entry name" value="EP450I"/>
</dbReference>
<dbReference type="STRING" id="1432141.A0A015JN95"/>
<dbReference type="GO" id="GO:0005506">
    <property type="term" value="F:iron ion binding"/>
    <property type="evidence" value="ECO:0007669"/>
    <property type="project" value="InterPro"/>
</dbReference>
<dbReference type="SUPFAM" id="SSF48264">
    <property type="entry name" value="Cytochrome P450"/>
    <property type="match status" value="1"/>
</dbReference>
<keyword evidence="3 7" id="KW-0479">Metal-binding</keyword>
<feature type="binding site" description="axial binding residue" evidence="7">
    <location>
        <position position="381"/>
    </location>
    <ligand>
        <name>heme</name>
        <dbReference type="ChEBI" id="CHEBI:30413"/>
    </ligand>
    <ligandPart>
        <name>Fe</name>
        <dbReference type="ChEBI" id="CHEBI:18248"/>
    </ligandPart>
</feature>
<evidence type="ECO:0000256" key="2">
    <source>
        <dbReference type="ARBA" id="ARBA00022617"/>
    </source>
</evidence>
<dbReference type="InterPro" id="IPR017972">
    <property type="entry name" value="Cyt_P450_CS"/>
</dbReference>
<comment type="cofactor">
    <cofactor evidence="7">
        <name>heme</name>
        <dbReference type="ChEBI" id="CHEBI:30413"/>
    </cofactor>
</comment>
<evidence type="ECO:0000256" key="7">
    <source>
        <dbReference type="PIRSR" id="PIRSR602401-1"/>
    </source>
</evidence>
<evidence type="ECO:0000256" key="1">
    <source>
        <dbReference type="ARBA" id="ARBA00010617"/>
    </source>
</evidence>
<dbReference type="PRINTS" id="PR00385">
    <property type="entry name" value="P450"/>
</dbReference>
<dbReference type="InterPro" id="IPR002401">
    <property type="entry name" value="Cyt_P450_E_grp-I"/>
</dbReference>
<dbReference type="InterPro" id="IPR001128">
    <property type="entry name" value="Cyt_P450"/>
</dbReference>
<dbReference type="GO" id="GO:0008168">
    <property type="term" value="F:methyltransferase activity"/>
    <property type="evidence" value="ECO:0007669"/>
    <property type="project" value="UniProtKB-KW"/>
</dbReference>
<protein>
    <submittedName>
        <fullName evidence="9">Sterol 14-demethylase</fullName>
    </submittedName>
</protein>
<dbReference type="GO" id="GO:0020037">
    <property type="term" value="F:heme binding"/>
    <property type="evidence" value="ECO:0007669"/>
    <property type="project" value="InterPro"/>
</dbReference>
<comment type="caution">
    <text evidence="9">The sequence shown here is derived from an EMBL/GenBank/DDBJ whole genome shotgun (WGS) entry which is preliminary data.</text>
</comment>
<evidence type="ECO:0000256" key="6">
    <source>
        <dbReference type="ARBA" id="ARBA00023033"/>
    </source>
</evidence>
<evidence type="ECO:0000313" key="10">
    <source>
        <dbReference type="Proteomes" id="UP000022910"/>
    </source>
</evidence>
<keyword evidence="9" id="KW-0489">Methyltransferase</keyword>
<dbReference type="PANTHER" id="PTHR24291:SF50">
    <property type="entry name" value="BIFUNCTIONAL ALBAFLAVENONE MONOOXYGENASE_TERPENE SYNTHASE"/>
    <property type="match status" value="1"/>
</dbReference>
<evidence type="ECO:0000256" key="5">
    <source>
        <dbReference type="ARBA" id="ARBA00023004"/>
    </source>
</evidence>
<keyword evidence="4 8" id="KW-0560">Oxidoreductase</keyword>
<name>A0A015JN95_RHIIW</name>
<gene>
    <name evidence="9" type="ORF">RirG_103400</name>
</gene>
<organism evidence="9 10">
    <name type="scientific">Rhizophagus irregularis (strain DAOM 197198w)</name>
    <name type="common">Glomus intraradices</name>
    <dbReference type="NCBI Taxonomy" id="1432141"/>
    <lineage>
        <taxon>Eukaryota</taxon>
        <taxon>Fungi</taxon>
        <taxon>Fungi incertae sedis</taxon>
        <taxon>Mucoromycota</taxon>
        <taxon>Glomeromycotina</taxon>
        <taxon>Glomeromycetes</taxon>
        <taxon>Glomerales</taxon>
        <taxon>Glomeraceae</taxon>
        <taxon>Rhizophagus</taxon>
    </lineage>
</organism>
<dbReference type="Gene3D" id="1.10.630.10">
    <property type="entry name" value="Cytochrome P450"/>
    <property type="match status" value="1"/>
</dbReference>
<dbReference type="InterPro" id="IPR050196">
    <property type="entry name" value="Cytochrome_P450_Monoox"/>
</dbReference>
<proteinExistence type="inferred from homology"/>
<accession>A0A015JN95</accession>
<keyword evidence="9" id="KW-0808">Transferase</keyword>
<evidence type="ECO:0000256" key="3">
    <source>
        <dbReference type="ARBA" id="ARBA00022723"/>
    </source>
</evidence>
<dbReference type="AlphaFoldDB" id="A0A015JN95"/>
<dbReference type="Proteomes" id="UP000022910">
    <property type="component" value="Unassembled WGS sequence"/>
</dbReference>
<evidence type="ECO:0000256" key="4">
    <source>
        <dbReference type="ARBA" id="ARBA00023002"/>
    </source>
</evidence>
<dbReference type="InterPro" id="IPR036396">
    <property type="entry name" value="Cyt_P450_sf"/>
</dbReference>